<keyword evidence="3 6" id="KW-0812">Transmembrane</keyword>
<feature type="transmembrane region" description="Helical" evidence="6">
    <location>
        <begin position="59"/>
        <end position="79"/>
    </location>
</feature>
<name>A0A179SR78_9BACI</name>
<reference evidence="8" key="1">
    <citation type="submission" date="2016-04" db="EMBL/GenBank/DDBJ databases">
        <authorList>
            <person name="Lyu Z."/>
            <person name="Lyu W."/>
        </authorList>
    </citation>
    <scope>NUCLEOTIDE SEQUENCE [LARGE SCALE GENOMIC DNA]</scope>
    <source>
        <strain evidence="8">C44</strain>
    </source>
</reference>
<sequence>MSILLFTVITFIIYKLTKFSYKKWTFPLFHPLLICPIFIIILIYLFHIPANHYAQGSKWITHMLGPATVAFAIPIYKHFHLVKKYIGNIVLSVTVGTLVAIFSTFALSMLLNLNSEFIISIIPRSITTPIAIEVSKEIGGLPTLTTIFVILTGIIGGIIGPFEIKWLSIKSPIAKGLALGMSAHGVGTSKAMEYGEQEATFSTLAMIFAAWITMAWGSLLIPFLINLAHIN</sequence>
<dbReference type="OrthoDB" id="9811701at2"/>
<proteinExistence type="predicted"/>
<organism evidence="7 8">
    <name type="scientific">Metabacillus litoralis</name>
    <dbReference type="NCBI Taxonomy" id="152268"/>
    <lineage>
        <taxon>Bacteria</taxon>
        <taxon>Bacillati</taxon>
        <taxon>Bacillota</taxon>
        <taxon>Bacilli</taxon>
        <taxon>Bacillales</taxon>
        <taxon>Bacillaceae</taxon>
        <taxon>Metabacillus</taxon>
    </lineage>
</organism>
<comment type="subcellular location">
    <subcellularLocation>
        <location evidence="1">Cell membrane</location>
        <topology evidence="1">Multi-pass membrane protein</topology>
    </subcellularLocation>
</comment>
<evidence type="ECO:0000256" key="5">
    <source>
        <dbReference type="ARBA" id="ARBA00023136"/>
    </source>
</evidence>
<dbReference type="Proteomes" id="UP000078534">
    <property type="component" value="Unassembled WGS sequence"/>
</dbReference>
<evidence type="ECO:0000256" key="2">
    <source>
        <dbReference type="ARBA" id="ARBA00022475"/>
    </source>
</evidence>
<evidence type="ECO:0000256" key="6">
    <source>
        <dbReference type="SAM" id="Phobius"/>
    </source>
</evidence>
<evidence type="ECO:0000313" key="7">
    <source>
        <dbReference type="EMBL" id="OAS82792.1"/>
    </source>
</evidence>
<evidence type="ECO:0000256" key="3">
    <source>
        <dbReference type="ARBA" id="ARBA00022692"/>
    </source>
</evidence>
<dbReference type="InterPro" id="IPR007300">
    <property type="entry name" value="CidB/LrgB"/>
</dbReference>
<dbReference type="PANTHER" id="PTHR30249:SF17">
    <property type="entry name" value="HOLIN-LIKE PROTEIN CIDB"/>
    <property type="match status" value="1"/>
</dbReference>
<feature type="transmembrane region" description="Helical" evidence="6">
    <location>
        <begin position="201"/>
        <end position="225"/>
    </location>
</feature>
<dbReference type="STRING" id="152268.A6K24_11775"/>
<feature type="transmembrane region" description="Helical" evidence="6">
    <location>
        <begin position="28"/>
        <end position="47"/>
    </location>
</feature>
<accession>A0A179SR78</accession>
<evidence type="ECO:0000256" key="4">
    <source>
        <dbReference type="ARBA" id="ARBA00022989"/>
    </source>
</evidence>
<evidence type="ECO:0000313" key="8">
    <source>
        <dbReference type="Proteomes" id="UP000078534"/>
    </source>
</evidence>
<dbReference type="RefSeq" id="WP_066339307.1">
    <property type="nucleotide sequence ID" value="NZ_LWSG01000044.1"/>
</dbReference>
<dbReference type="EMBL" id="LWSG01000044">
    <property type="protein sequence ID" value="OAS82792.1"/>
    <property type="molecule type" value="Genomic_DNA"/>
</dbReference>
<comment type="caution">
    <text evidence="7">The sequence shown here is derived from an EMBL/GenBank/DDBJ whole genome shotgun (WGS) entry which is preliminary data.</text>
</comment>
<gene>
    <name evidence="7" type="ORF">A6K24_11775</name>
</gene>
<dbReference type="AlphaFoldDB" id="A0A179SR78"/>
<feature type="transmembrane region" description="Helical" evidence="6">
    <location>
        <begin position="141"/>
        <end position="162"/>
    </location>
</feature>
<protein>
    <submittedName>
        <fullName evidence="7">CidB/LrgB family autolysis modulator</fullName>
    </submittedName>
</protein>
<evidence type="ECO:0000256" key="1">
    <source>
        <dbReference type="ARBA" id="ARBA00004651"/>
    </source>
</evidence>
<keyword evidence="8" id="KW-1185">Reference proteome</keyword>
<dbReference type="Pfam" id="PF04172">
    <property type="entry name" value="LrgB"/>
    <property type="match status" value="1"/>
</dbReference>
<keyword evidence="5 6" id="KW-0472">Membrane</keyword>
<keyword evidence="4 6" id="KW-1133">Transmembrane helix</keyword>
<feature type="transmembrane region" description="Helical" evidence="6">
    <location>
        <begin position="85"/>
        <end position="111"/>
    </location>
</feature>
<dbReference type="PANTHER" id="PTHR30249">
    <property type="entry name" value="PUTATIVE SEROTONIN TRANSPORTER"/>
    <property type="match status" value="1"/>
</dbReference>
<keyword evidence="2" id="KW-1003">Cell membrane</keyword>
<dbReference type="GO" id="GO:0005886">
    <property type="term" value="C:plasma membrane"/>
    <property type="evidence" value="ECO:0007669"/>
    <property type="project" value="UniProtKB-SubCell"/>
</dbReference>